<sequence length="353" mass="39228">MSKAIAKYPTRQLGRNGPTVSAVGYGAMGIGAWYGKTDEQETMKALTCAADRGLTFWDTADVYGNSEEILGKWFKDTGRRAEIFLATKFGSFDTTPGAENKYKSNSKPSYIKRQLENSLKELQTEWIDLYYQHRVDSEVPIEVVLETLRPYIESGKIKYLGLSECSIDVLRRARAVPGVGEKIIAVQMEYSPLELGIETSGFVAAARELGVGIVAYCPLGQGVMSGKYKSPKDFAQDDLRLMLPRFSEENFPKVLELVDRFSDVAAKYNATSSQVTLAWILAQHPDFVPIPGTRSVQRLEENAKGGEIQLKDEDVKALGVAIDTVGMRCPRFPEGFIYAWSDSCIPLSEWKGE</sequence>
<evidence type="ECO:0000313" key="4">
    <source>
        <dbReference type="Proteomes" id="UP000006352"/>
    </source>
</evidence>
<dbReference type="Proteomes" id="UP000006352">
    <property type="component" value="Unassembled WGS sequence"/>
</dbReference>
<gene>
    <name evidence="3" type="ORF">FIBRA_09103</name>
</gene>
<keyword evidence="4" id="KW-1185">Reference proteome</keyword>
<dbReference type="EMBL" id="HE797510">
    <property type="protein sequence ID" value="CCM06803.1"/>
    <property type="molecule type" value="Genomic_DNA"/>
</dbReference>
<reference evidence="3 4" key="1">
    <citation type="journal article" date="2012" name="Appl. Environ. Microbiol.">
        <title>Short-read sequencing for genomic analysis of the brown rot fungus Fibroporia radiculosa.</title>
        <authorList>
            <person name="Tang J.D."/>
            <person name="Perkins A.D."/>
            <person name="Sonstegard T.S."/>
            <person name="Schroeder S.G."/>
            <person name="Burgess S.C."/>
            <person name="Diehl S.V."/>
        </authorList>
    </citation>
    <scope>NUCLEOTIDE SEQUENCE [LARGE SCALE GENOMIC DNA]</scope>
    <source>
        <strain evidence="3 4">TFFH 294</strain>
    </source>
</reference>
<accession>J4GIW4</accession>
<evidence type="ECO:0000256" key="1">
    <source>
        <dbReference type="ARBA" id="ARBA00023002"/>
    </source>
</evidence>
<dbReference type="InterPro" id="IPR050791">
    <property type="entry name" value="Aldo-Keto_reductase"/>
</dbReference>
<dbReference type="GO" id="GO:0005737">
    <property type="term" value="C:cytoplasm"/>
    <property type="evidence" value="ECO:0007669"/>
    <property type="project" value="TreeGrafter"/>
</dbReference>
<dbReference type="InterPro" id="IPR023210">
    <property type="entry name" value="NADP_OxRdtase_dom"/>
</dbReference>
<keyword evidence="1" id="KW-0560">Oxidoreductase</keyword>
<organism evidence="3 4">
    <name type="scientific">Fibroporia radiculosa</name>
    <dbReference type="NCBI Taxonomy" id="599839"/>
    <lineage>
        <taxon>Eukaryota</taxon>
        <taxon>Fungi</taxon>
        <taxon>Dikarya</taxon>
        <taxon>Basidiomycota</taxon>
        <taxon>Agaricomycotina</taxon>
        <taxon>Agaricomycetes</taxon>
        <taxon>Polyporales</taxon>
        <taxon>Fibroporiaceae</taxon>
        <taxon>Fibroporia</taxon>
    </lineage>
</organism>
<dbReference type="Pfam" id="PF00248">
    <property type="entry name" value="Aldo_ket_red"/>
    <property type="match status" value="1"/>
</dbReference>
<dbReference type="STRING" id="599839.J4GIW4"/>
<dbReference type="RefSeq" id="XP_012176824.1">
    <property type="nucleotide sequence ID" value="XM_012321434.1"/>
</dbReference>
<dbReference type="PANTHER" id="PTHR43625:SF40">
    <property type="entry name" value="ALDO-KETO REDUCTASE YAKC [NADP(+)]"/>
    <property type="match status" value="1"/>
</dbReference>
<dbReference type="InParanoid" id="J4GIW4"/>
<dbReference type="HOGENOM" id="CLU_023205_2_1_1"/>
<protein>
    <recommendedName>
        <fullName evidence="2">NADP-dependent oxidoreductase domain-containing protein</fullName>
    </recommendedName>
</protein>
<feature type="domain" description="NADP-dependent oxidoreductase" evidence="2">
    <location>
        <begin position="23"/>
        <end position="318"/>
    </location>
</feature>
<dbReference type="InterPro" id="IPR036812">
    <property type="entry name" value="NAD(P)_OxRdtase_dom_sf"/>
</dbReference>
<dbReference type="AlphaFoldDB" id="J4GIW4"/>
<proteinExistence type="predicted"/>
<dbReference type="GeneID" id="24101703"/>
<dbReference type="SUPFAM" id="SSF51430">
    <property type="entry name" value="NAD(P)-linked oxidoreductase"/>
    <property type="match status" value="1"/>
</dbReference>
<dbReference type="PANTHER" id="PTHR43625">
    <property type="entry name" value="AFLATOXIN B1 ALDEHYDE REDUCTASE"/>
    <property type="match status" value="1"/>
</dbReference>
<evidence type="ECO:0000313" key="3">
    <source>
        <dbReference type="EMBL" id="CCM06803.1"/>
    </source>
</evidence>
<dbReference type="OrthoDB" id="37537at2759"/>
<dbReference type="Gene3D" id="3.20.20.100">
    <property type="entry name" value="NADP-dependent oxidoreductase domain"/>
    <property type="match status" value="1"/>
</dbReference>
<name>J4GIW4_9APHY</name>
<evidence type="ECO:0000259" key="2">
    <source>
        <dbReference type="Pfam" id="PF00248"/>
    </source>
</evidence>
<dbReference type="GO" id="GO:0016491">
    <property type="term" value="F:oxidoreductase activity"/>
    <property type="evidence" value="ECO:0007669"/>
    <property type="project" value="UniProtKB-KW"/>
</dbReference>